<feature type="transmembrane region" description="Helical" evidence="1">
    <location>
        <begin position="194"/>
        <end position="216"/>
    </location>
</feature>
<evidence type="ECO:0000313" key="2">
    <source>
        <dbReference type="EMBL" id="KOX93417.1"/>
    </source>
</evidence>
<dbReference type="PATRIC" id="fig|1705562.3.peg.2191"/>
<keyword evidence="3" id="KW-1185">Reference proteome</keyword>
<evidence type="ECO:0000256" key="1">
    <source>
        <dbReference type="SAM" id="Phobius"/>
    </source>
</evidence>
<name>A0A0M9AJN0_9EURY</name>
<comment type="caution">
    <text evidence="2">The sequence shown here is derived from an EMBL/GenBank/DDBJ whole genome shotgun (WGS) entry which is preliminary data.</text>
</comment>
<feature type="transmembrane region" description="Helical" evidence="1">
    <location>
        <begin position="38"/>
        <end position="58"/>
    </location>
</feature>
<gene>
    <name evidence="2" type="ORF">AMS69_05690</name>
</gene>
<protein>
    <submittedName>
        <fullName evidence="2">Uncharacterized protein</fullName>
    </submittedName>
</protein>
<keyword evidence="1" id="KW-0472">Membrane</keyword>
<sequence>MIGQGTKQLDLYDFFSIFIPGATVILAIVPLLPNSVSFPAAAAVAVLIIGGVVLGRSVHAARLFLEKRGGATTHRDEFIQELFNPTELTDDLVGQFYRECISHFDETDLPNKLANLEKGEHSEDIDMLYSLVRSKVHIDSRGRSRTFQAIYDFYGSMWVVSSFLATIYYGYAILVSGTSDSVEVMDSTTILGNYGIDPVLIGLGSVLIFGSGYKIFRTMRAKYRSIFVQYLMSDFIVISKEEDVQFKLIQE</sequence>
<dbReference type="OrthoDB" id="275704at2157"/>
<organism evidence="2 3">
    <name type="scientific">Haloarcula rubripromontorii</name>
    <dbReference type="NCBI Taxonomy" id="1705562"/>
    <lineage>
        <taxon>Archaea</taxon>
        <taxon>Methanobacteriati</taxon>
        <taxon>Methanobacteriota</taxon>
        <taxon>Stenosarchaea group</taxon>
        <taxon>Halobacteria</taxon>
        <taxon>Halobacteriales</taxon>
        <taxon>Haloarculaceae</taxon>
        <taxon>Haloarcula</taxon>
    </lineage>
</organism>
<evidence type="ECO:0000313" key="3">
    <source>
        <dbReference type="Proteomes" id="UP000037729"/>
    </source>
</evidence>
<dbReference type="AlphaFoldDB" id="A0A0M9AJN0"/>
<feature type="transmembrane region" description="Helical" evidence="1">
    <location>
        <begin position="12"/>
        <end position="32"/>
    </location>
</feature>
<feature type="transmembrane region" description="Helical" evidence="1">
    <location>
        <begin position="153"/>
        <end position="174"/>
    </location>
</feature>
<dbReference type="RefSeq" id="WP_053967120.1">
    <property type="nucleotide sequence ID" value="NZ_LIUF01000002.1"/>
</dbReference>
<dbReference type="Proteomes" id="UP000037729">
    <property type="component" value="Unassembled WGS sequence"/>
</dbReference>
<reference evidence="2 3" key="1">
    <citation type="submission" date="2015-08" db="EMBL/GenBank/DDBJ databases">
        <title>Genomes of Isolates from Cabo Rojo, PR.</title>
        <authorList>
            <person name="Sanchez-Nieves R.L."/>
            <person name="Montalvo-Rodriguez R."/>
        </authorList>
    </citation>
    <scope>NUCLEOTIDE SEQUENCE [LARGE SCALE GENOMIC DNA]</scope>
    <source>
        <strain evidence="2 3">SL3</strain>
    </source>
</reference>
<accession>A0A0M9AJN0</accession>
<keyword evidence="1" id="KW-1133">Transmembrane helix</keyword>
<proteinExistence type="predicted"/>
<keyword evidence="1" id="KW-0812">Transmembrane</keyword>
<dbReference type="EMBL" id="LIUF01000002">
    <property type="protein sequence ID" value="KOX93417.1"/>
    <property type="molecule type" value="Genomic_DNA"/>
</dbReference>